<organism evidence="2 3">
    <name type="scientific">Symbiodinium microadriaticum</name>
    <name type="common">Dinoflagellate</name>
    <name type="synonym">Zooxanthella microadriatica</name>
    <dbReference type="NCBI Taxonomy" id="2951"/>
    <lineage>
        <taxon>Eukaryota</taxon>
        <taxon>Sar</taxon>
        <taxon>Alveolata</taxon>
        <taxon>Dinophyceae</taxon>
        <taxon>Suessiales</taxon>
        <taxon>Symbiodiniaceae</taxon>
        <taxon>Symbiodinium</taxon>
    </lineage>
</organism>
<comment type="caution">
    <text evidence="2">The sequence shown here is derived from an EMBL/GenBank/DDBJ whole genome shotgun (WGS) entry which is preliminary data.</text>
</comment>
<sequence length="1313" mass="145449">MQFRAFLYCHETGESMLAGALVKGMLVINTKLGNKLAISQSCVKARAPGRFYGDYGLHEDSDSGHNFLFQDRVDLARAMASVGDVVFVRVRNQVGDTLPVCGWLLEELGEDLIVGCLASAVKEVAETSTTKVGQQQVGYLRIARASASGTAPTQWKGERAKDLPSFATVLKGWKDLNRELKSSEAEGWADPVRESPAAERRTRGAKKLATDLAQLRGLFGDDSDFSDEDEEEPTEPKNRRSQAASSTGMLAPGAAGVRAQRSKDPAKKPEPKGPDLQKMMALSLAQGANASDMMPLLMMNYLMEDKRDRQRRRRQRERDEGFLGGSSSEGSDADGLELKDKGMKAVTSLHRLQQRIEKRPKQIYQEFEREIAEELGIVAGQAWTLKDYLRRQPWGKFKGIYRCAVMDAQVYEYLRAGNSEAATAQLCQNMKAKVQAVLQQGDWSAAWLLTGLADPLAKKEFGGTKEELAIVSGYMDALAKLRKRMKETGHGGGILPERSGNSQPLFPGLLPYPEVLDCRGVPLESSAANWAKRLMNEFVAWSNFVVLGCPECRDSCYEPRVVYRSLEEVRLFSDRLLGEVMAFCSPDLLRDSLSLDGKRGDLDALLQTLARSMPSYDGTVPQAPPDSGVALPVLAERMAVPEEAGQVNPADWLDPLKAAVFENLESLRLPEEAWQEIPISCHRVPLDQEAAVMQKLLDTNMVVLVPESDLPRAQNGKLLVGGLFAVKKNSSEDRLIFDRRPENATMRRLRWASLPSGACFTRMLLRSNEYLRGSGDDLRNFYYALGLPETWIRYNAVGRRVDPKIVAAKGLDPRVPHRACFRVLGMGDVNACDVAQATHESILRDAGLLEPETVLVYGKSAPLTDIWEGVYLDDLLVARRCTYHSEVPLDGSFTPPPAQEDDEDMQRVAKAESAYQSAGLKRATHKAFRAEVQFKAWGAEVDGVLGRVSGPLAARRQVWVLIRKVVALGRCTKLALQRLLGLITFHLQFRRELFSLQHHVYKFLASMPDHEIVWLPSFVIDELRSLALHLPFCYTNLRRSIADKVLATDATPSSGGAVLASAPPALAEELWRLSEHRGEALRLDRGSAFLEDAGEPKAPSIFASVAAECMEWEPVASYHFRHTSHINLQEARALKRELVKFASVHALASAVSAPAVASKAWQFREIELLREKDLAFPDAIALGEESLGLVVIVKQPKTKRTYRTQMVLVKEARVVKWMYWWVRRWKSSESLKHYIHEAATQLGTEEVEPGLSPAEVLADSSSRTAASRWRSGSGAREPAARYLNTGLLLLSLGLFVEALLAAAPAWKKPVGPG</sequence>
<reference evidence="2 3" key="1">
    <citation type="submission" date="2016-02" db="EMBL/GenBank/DDBJ databases">
        <title>Genome analysis of coral dinoflagellate symbionts highlights evolutionary adaptations to a symbiotic lifestyle.</title>
        <authorList>
            <person name="Aranda M."/>
            <person name="Li Y."/>
            <person name="Liew Y.J."/>
            <person name="Baumgarten S."/>
            <person name="Simakov O."/>
            <person name="Wilson M."/>
            <person name="Piel J."/>
            <person name="Ashoor H."/>
            <person name="Bougouffa S."/>
            <person name="Bajic V.B."/>
            <person name="Ryu T."/>
            <person name="Ravasi T."/>
            <person name="Bayer T."/>
            <person name="Micklem G."/>
            <person name="Kim H."/>
            <person name="Bhak J."/>
            <person name="Lajeunesse T.C."/>
            <person name="Voolstra C.R."/>
        </authorList>
    </citation>
    <scope>NUCLEOTIDE SEQUENCE [LARGE SCALE GENOMIC DNA]</scope>
    <source>
        <strain evidence="2 3">CCMP2467</strain>
    </source>
</reference>
<evidence type="ECO:0000256" key="1">
    <source>
        <dbReference type="SAM" id="MobiDB-lite"/>
    </source>
</evidence>
<evidence type="ECO:0000313" key="2">
    <source>
        <dbReference type="EMBL" id="OLQ13020.1"/>
    </source>
</evidence>
<proteinExistence type="predicted"/>
<evidence type="ECO:0000313" key="3">
    <source>
        <dbReference type="Proteomes" id="UP000186817"/>
    </source>
</evidence>
<feature type="region of interest" description="Disordered" evidence="1">
    <location>
        <begin position="181"/>
        <end position="205"/>
    </location>
</feature>
<feature type="compositionally biased region" description="Basic and acidic residues" evidence="1">
    <location>
        <begin position="261"/>
        <end position="275"/>
    </location>
</feature>
<accession>A0A1Q9F024</accession>
<keyword evidence="3" id="KW-1185">Reference proteome</keyword>
<gene>
    <name evidence="2" type="ORF">AK812_SmicGene3026</name>
</gene>
<name>A0A1Q9F024_SYMMI</name>
<feature type="region of interest" description="Disordered" evidence="1">
    <location>
        <begin position="307"/>
        <end position="337"/>
    </location>
</feature>
<feature type="region of interest" description="Disordered" evidence="1">
    <location>
        <begin position="218"/>
        <end position="276"/>
    </location>
</feature>
<protein>
    <submittedName>
        <fullName evidence="2">Uncharacterized protein</fullName>
    </submittedName>
</protein>
<feature type="compositionally biased region" description="Acidic residues" evidence="1">
    <location>
        <begin position="221"/>
        <end position="233"/>
    </location>
</feature>
<feature type="compositionally biased region" description="Basic and acidic residues" evidence="1">
    <location>
        <begin position="191"/>
        <end position="202"/>
    </location>
</feature>
<dbReference type="Proteomes" id="UP000186817">
    <property type="component" value="Unassembled WGS sequence"/>
</dbReference>
<dbReference type="OrthoDB" id="422847at2759"/>
<dbReference type="EMBL" id="LSRX01000034">
    <property type="protein sequence ID" value="OLQ13020.1"/>
    <property type="molecule type" value="Genomic_DNA"/>
</dbReference>